<dbReference type="Pfam" id="PF05130">
    <property type="entry name" value="FlgN"/>
    <property type="match status" value="1"/>
</dbReference>
<evidence type="ECO:0000313" key="6">
    <source>
        <dbReference type="Proteomes" id="UP000006327"/>
    </source>
</evidence>
<evidence type="ECO:0000256" key="2">
    <source>
        <dbReference type="ARBA" id="ARBA00007703"/>
    </source>
</evidence>
<keyword evidence="5" id="KW-0282">Flagellum</keyword>
<comment type="function">
    <text evidence="1">Required for the efficient initiation of filament assembly.</text>
</comment>
<dbReference type="SUPFAM" id="SSF140566">
    <property type="entry name" value="FlgN-like"/>
    <property type="match status" value="1"/>
</dbReference>
<comment type="caution">
    <text evidence="5">The sequence shown here is derived from an EMBL/GenBank/DDBJ whole genome shotgun (WGS) entry which is preliminary data.</text>
</comment>
<accession>K6ZBS2</accession>
<dbReference type="GO" id="GO:0044780">
    <property type="term" value="P:bacterial-type flagellum assembly"/>
    <property type="evidence" value="ECO:0007669"/>
    <property type="project" value="InterPro"/>
</dbReference>
<dbReference type="InterPro" id="IPR007809">
    <property type="entry name" value="FlgN-like"/>
</dbReference>
<evidence type="ECO:0000313" key="5">
    <source>
        <dbReference type="EMBL" id="GAC20865.1"/>
    </source>
</evidence>
<dbReference type="InterPro" id="IPR036679">
    <property type="entry name" value="FlgN-like_sf"/>
</dbReference>
<dbReference type="eggNOG" id="ENOG5032T6X">
    <property type="taxonomic scope" value="Bacteria"/>
</dbReference>
<keyword evidence="6" id="KW-1185">Reference proteome</keyword>
<sequence length="151" mass="16989">MLSFTVIKLMSELKKAILNQQKLLLDLQHILETELHLISSRDAESLINMLKTKEALLDSVQQQDTVIANLYTKASQEQKDDEEVVALFNQAKEIVSQCQFRTQINQTAVEQGQLRLEHLRNLLLESRAKESMTYDKTGRTQGGSSSGGISA</sequence>
<organism evidence="5 6">
    <name type="scientific">Paraglaciecola arctica BSs20135</name>
    <dbReference type="NCBI Taxonomy" id="493475"/>
    <lineage>
        <taxon>Bacteria</taxon>
        <taxon>Pseudomonadati</taxon>
        <taxon>Pseudomonadota</taxon>
        <taxon>Gammaproteobacteria</taxon>
        <taxon>Alteromonadales</taxon>
        <taxon>Alteromonadaceae</taxon>
        <taxon>Paraglaciecola</taxon>
    </lineage>
</organism>
<protein>
    <submittedName>
        <fullName evidence="5">Flagella synthesis protein FlgN</fullName>
    </submittedName>
</protein>
<proteinExistence type="inferred from homology"/>
<comment type="similarity">
    <text evidence="2">Belongs to the FlgN family.</text>
</comment>
<evidence type="ECO:0000256" key="3">
    <source>
        <dbReference type="ARBA" id="ARBA00022795"/>
    </source>
</evidence>
<feature type="compositionally biased region" description="Gly residues" evidence="4">
    <location>
        <begin position="140"/>
        <end position="151"/>
    </location>
</feature>
<keyword evidence="5" id="KW-0969">Cilium</keyword>
<evidence type="ECO:0000256" key="4">
    <source>
        <dbReference type="SAM" id="MobiDB-lite"/>
    </source>
</evidence>
<dbReference type="EMBL" id="BAEO01000056">
    <property type="protein sequence ID" value="GAC20865.1"/>
    <property type="molecule type" value="Genomic_DNA"/>
</dbReference>
<dbReference type="AlphaFoldDB" id="K6ZBS2"/>
<gene>
    <name evidence="5" type="primary">flgN</name>
    <name evidence="5" type="ORF">GARC_3912</name>
</gene>
<evidence type="ECO:0000256" key="1">
    <source>
        <dbReference type="ARBA" id="ARBA00002397"/>
    </source>
</evidence>
<reference evidence="5 6" key="1">
    <citation type="journal article" date="2017" name="Antonie Van Leeuwenhoek">
        <title>Rhizobium rhizosphaerae sp. nov., a novel species isolated from rice rhizosphere.</title>
        <authorList>
            <person name="Zhao J.J."/>
            <person name="Zhang J."/>
            <person name="Zhang R.J."/>
            <person name="Zhang C.W."/>
            <person name="Yin H.Q."/>
            <person name="Zhang X.X."/>
        </authorList>
    </citation>
    <scope>NUCLEOTIDE SEQUENCE [LARGE SCALE GENOMIC DNA]</scope>
    <source>
        <strain evidence="5 6">BSs20135</strain>
    </source>
</reference>
<keyword evidence="5" id="KW-0966">Cell projection</keyword>
<name>K6ZBS2_9ALTE</name>
<keyword evidence="3" id="KW-1005">Bacterial flagellum biogenesis</keyword>
<dbReference type="STRING" id="493475.GARC_3912"/>
<dbReference type="Proteomes" id="UP000006327">
    <property type="component" value="Unassembled WGS sequence"/>
</dbReference>
<feature type="region of interest" description="Disordered" evidence="4">
    <location>
        <begin position="130"/>
        <end position="151"/>
    </location>
</feature>